<comment type="similarity">
    <text evidence="2">Belongs to the CTL (choline transporter-like) family.</text>
</comment>
<keyword evidence="3 7" id="KW-0812">Transmembrane</keyword>
<dbReference type="OrthoDB" id="420519at2759"/>
<evidence type="ECO:0000256" key="4">
    <source>
        <dbReference type="ARBA" id="ARBA00022989"/>
    </source>
</evidence>
<gene>
    <name evidence="8" type="ORF">Esi_0393_0002</name>
</gene>
<dbReference type="STRING" id="2880.D7G036"/>
<name>D7G036_ECTSI</name>
<comment type="subcellular location">
    <subcellularLocation>
        <location evidence="1">Membrane</location>
        <topology evidence="1">Multi-pass membrane protein</topology>
    </subcellularLocation>
</comment>
<evidence type="ECO:0000256" key="2">
    <source>
        <dbReference type="ARBA" id="ARBA00007168"/>
    </source>
</evidence>
<dbReference type="InParanoid" id="D7G036"/>
<dbReference type="Proteomes" id="UP000002630">
    <property type="component" value="Linkage Group LG26"/>
</dbReference>
<evidence type="ECO:0000256" key="7">
    <source>
        <dbReference type="SAM" id="Phobius"/>
    </source>
</evidence>
<reference evidence="8 9" key="1">
    <citation type="journal article" date="2010" name="Nature">
        <title>The Ectocarpus genome and the independent evolution of multicellularity in brown algae.</title>
        <authorList>
            <person name="Cock J.M."/>
            <person name="Sterck L."/>
            <person name="Rouze P."/>
            <person name="Scornet D."/>
            <person name="Allen A.E."/>
            <person name="Amoutzias G."/>
            <person name="Anthouard V."/>
            <person name="Artiguenave F."/>
            <person name="Aury J.M."/>
            <person name="Badger J.H."/>
            <person name="Beszteri B."/>
            <person name="Billiau K."/>
            <person name="Bonnet E."/>
            <person name="Bothwell J.H."/>
            <person name="Bowler C."/>
            <person name="Boyen C."/>
            <person name="Brownlee C."/>
            <person name="Carrano C.J."/>
            <person name="Charrier B."/>
            <person name="Cho G.Y."/>
            <person name="Coelho S.M."/>
            <person name="Collen J."/>
            <person name="Corre E."/>
            <person name="Da Silva C."/>
            <person name="Delage L."/>
            <person name="Delaroque N."/>
            <person name="Dittami S.M."/>
            <person name="Doulbeau S."/>
            <person name="Elias M."/>
            <person name="Farnham G."/>
            <person name="Gachon C.M."/>
            <person name="Gschloessl B."/>
            <person name="Heesch S."/>
            <person name="Jabbari K."/>
            <person name="Jubin C."/>
            <person name="Kawai H."/>
            <person name="Kimura K."/>
            <person name="Kloareg B."/>
            <person name="Kupper F.C."/>
            <person name="Lang D."/>
            <person name="Le Bail A."/>
            <person name="Leblanc C."/>
            <person name="Lerouge P."/>
            <person name="Lohr M."/>
            <person name="Lopez P.J."/>
            <person name="Martens C."/>
            <person name="Maumus F."/>
            <person name="Michel G."/>
            <person name="Miranda-Saavedra D."/>
            <person name="Morales J."/>
            <person name="Moreau H."/>
            <person name="Motomura T."/>
            <person name="Nagasato C."/>
            <person name="Napoli C.A."/>
            <person name="Nelson D.R."/>
            <person name="Nyvall-Collen P."/>
            <person name="Peters A.F."/>
            <person name="Pommier C."/>
            <person name="Potin P."/>
            <person name="Poulain J."/>
            <person name="Quesneville H."/>
            <person name="Read B."/>
            <person name="Rensing S.A."/>
            <person name="Ritter A."/>
            <person name="Rousvoal S."/>
            <person name="Samanta M."/>
            <person name="Samson G."/>
            <person name="Schroeder D.C."/>
            <person name="Segurens B."/>
            <person name="Strittmatter M."/>
            <person name="Tonon T."/>
            <person name="Tregear J.W."/>
            <person name="Valentin K."/>
            <person name="von Dassow P."/>
            <person name="Yamagishi T."/>
            <person name="Van de Peer Y."/>
            <person name="Wincker P."/>
        </authorList>
    </citation>
    <scope>NUCLEOTIDE SEQUENCE [LARGE SCALE GENOMIC DNA]</scope>
    <source>
        <strain evidence="9">Ec32 / CCAP1310/4</strain>
    </source>
</reference>
<feature type="transmembrane region" description="Helical" evidence="7">
    <location>
        <begin position="23"/>
        <end position="44"/>
    </location>
</feature>
<dbReference type="AlphaFoldDB" id="D7G036"/>
<evidence type="ECO:0000256" key="6">
    <source>
        <dbReference type="ARBA" id="ARBA00023180"/>
    </source>
</evidence>
<evidence type="ECO:0000313" key="9">
    <source>
        <dbReference type="Proteomes" id="UP000002630"/>
    </source>
</evidence>
<sequence length="97" mass="10672">MQDKLTAPPEFDGPVRDRKCTDIIFTLAIIIMWITMTVVGISSVQQGDVRELLAPTDYEGNLCGFDDGYEDRGKLYYANNVGSGVCEKSCPSNDNST</sequence>
<dbReference type="OMA" id="TSHRRCT"/>
<keyword evidence="5 7" id="KW-0472">Membrane</keyword>
<organism evidence="8 9">
    <name type="scientific">Ectocarpus siliculosus</name>
    <name type="common">Brown alga</name>
    <name type="synonym">Conferva siliculosa</name>
    <dbReference type="NCBI Taxonomy" id="2880"/>
    <lineage>
        <taxon>Eukaryota</taxon>
        <taxon>Sar</taxon>
        <taxon>Stramenopiles</taxon>
        <taxon>Ochrophyta</taxon>
        <taxon>PX clade</taxon>
        <taxon>Phaeophyceae</taxon>
        <taxon>Ectocarpales</taxon>
        <taxon>Ectocarpaceae</taxon>
        <taxon>Ectocarpus</taxon>
    </lineage>
</organism>
<evidence type="ECO:0000256" key="1">
    <source>
        <dbReference type="ARBA" id="ARBA00004141"/>
    </source>
</evidence>
<dbReference type="GO" id="GO:0022857">
    <property type="term" value="F:transmembrane transporter activity"/>
    <property type="evidence" value="ECO:0007669"/>
    <property type="project" value="InterPro"/>
</dbReference>
<dbReference type="eggNOG" id="ENOG502T2K5">
    <property type="taxonomic scope" value="Eukaryota"/>
</dbReference>
<dbReference type="EMBL" id="FN648590">
    <property type="protein sequence ID" value="CBJ32918.1"/>
    <property type="molecule type" value="Genomic_DNA"/>
</dbReference>
<protein>
    <submittedName>
        <fullName evidence="8">Uncharacterized protein</fullName>
    </submittedName>
</protein>
<evidence type="ECO:0000256" key="5">
    <source>
        <dbReference type="ARBA" id="ARBA00023136"/>
    </source>
</evidence>
<keyword evidence="6" id="KW-0325">Glycoprotein</keyword>
<dbReference type="PANTHER" id="PTHR12385:SF14">
    <property type="entry name" value="CHOLINE TRANSPORTER-LIKE 2"/>
    <property type="match status" value="1"/>
</dbReference>
<dbReference type="GO" id="GO:0016020">
    <property type="term" value="C:membrane"/>
    <property type="evidence" value="ECO:0007669"/>
    <property type="project" value="UniProtKB-SubCell"/>
</dbReference>
<evidence type="ECO:0000256" key="3">
    <source>
        <dbReference type="ARBA" id="ARBA00022692"/>
    </source>
</evidence>
<keyword evidence="4 7" id="KW-1133">Transmembrane helix</keyword>
<evidence type="ECO:0000313" key="8">
    <source>
        <dbReference type="EMBL" id="CBJ32918.1"/>
    </source>
</evidence>
<dbReference type="EMBL" id="FN649751">
    <property type="protein sequence ID" value="CBJ32918.1"/>
    <property type="molecule type" value="Genomic_DNA"/>
</dbReference>
<dbReference type="InterPro" id="IPR007603">
    <property type="entry name" value="Choline_transptr-like"/>
</dbReference>
<dbReference type="PANTHER" id="PTHR12385">
    <property type="entry name" value="CHOLINE TRANSPORTER-LIKE (SLC FAMILY 44)"/>
    <property type="match status" value="1"/>
</dbReference>
<accession>D7G036</accession>
<proteinExistence type="inferred from homology"/>
<keyword evidence="9" id="KW-1185">Reference proteome</keyword>